<organism evidence="7">
    <name type="scientific">bioreactor metagenome</name>
    <dbReference type="NCBI Taxonomy" id="1076179"/>
    <lineage>
        <taxon>unclassified sequences</taxon>
        <taxon>metagenomes</taxon>
        <taxon>ecological metagenomes</taxon>
    </lineage>
</organism>
<dbReference type="Pfam" id="PF01790">
    <property type="entry name" value="LGT"/>
    <property type="match status" value="1"/>
</dbReference>
<evidence type="ECO:0000256" key="5">
    <source>
        <dbReference type="ARBA" id="ARBA00023136"/>
    </source>
</evidence>
<evidence type="ECO:0000256" key="3">
    <source>
        <dbReference type="ARBA" id="ARBA00022692"/>
    </source>
</evidence>
<dbReference type="GO" id="GO:0005886">
    <property type="term" value="C:plasma membrane"/>
    <property type="evidence" value="ECO:0007669"/>
    <property type="project" value="InterPro"/>
</dbReference>
<feature type="transmembrane region" description="Helical" evidence="6">
    <location>
        <begin position="22"/>
        <end position="40"/>
    </location>
</feature>
<keyword evidence="7" id="KW-0328">Glycosyltransferase</keyword>
<keyword evidence="1" id="KW-1003">Cell membrane</keyword>
<feature type="transmembrane region" description="Helical" evidence="6">
    <location>
        <begin position="60"/>
        <end position="83"/>
    </location>
</feature>
<gene>
    <name evidence="7" type="primary">lgt_17</name>
    <name evidence="7" type="ORF">SDC9_47641</name>
</gene>
<dbReference type="GO" id="GO:0042158">
    <property type="term" value="P:lipoprotein biosynthetic process"/>
    <property type="evidence" value="ECO:0007669"/>
    <property type="project" value="InterPro"/>
</dbReference>
<feature type="transmembrane region" description="Helical" evidence="6">
    <location>
        <begin position="251"/>
        <end position="269"/>
    </location>
</feature>
<evidence type="ECO:0000256" key="6">
    <source>
        <dbReference type="SAM" id="Phobius"/>
    </source>
</evidence>
<keyword evidence="7" id="KW-0449">Lipoprotein</keyword>
<evidence type="ECO:0000313" key="7">
    <source>
        <dbReference type="EMBL" id="MPM01401.1"/>
    </source>
</evidence>
<sequence length="291" mass="33467">MNLLQIVWDVSPVIFNLGSLSIRWYGVLFALAFFISYLLLKKVFQKENVSIYFLDKMTIYMFVGLLAGLRLGHCLFYEFSYYINHPVEMLLPIKETAEGWKFIGYQGLASHGGAIGLLVATFFFCRNTKLPYLWVIDRLVIIVGFAGAAVRIGNLMNSEIYGVATSLPWGFIFVRDGQTLPMHPTQIYEALSYIALSAFLYLFFMKKKTPPRQGFIFGVFLIVLFVARFLIEFLKNSQESWEDAMTLNMGQWLSVPFIIAGIIILFLSFKYQLGRKLDLSKLVQKEEKKKK</sequence>
<dbReference type="PANTHER" id="PTHR30589">
    <property type="entry name" value="PROLIPOPROTEIN DIACYLGLYCERYL TRANSFERASE"/>
    <property type="match status" value="1"/>
</dbReference>
<feature type="transmembrane region" description="Helical" evidence="6">
    <location>
        <begin position="214"/>
        <end position="231"/>
    </location>
</feature>
<dbReference type="NCBIfam" id="TIGR00544">
    <property type="entry name" value="lgt"/>
    <property type="match status" value="1"/>
</dbReference>
<name>A0A644WD40_9ZZZZ</name>
<dbReference type="EC" id="2.4.99.-" evidence="7"/>
<dbReference type="HAMAP" id="MF_01147">
    <property type="entry name" value="Lgt"/>
    <property type="match status" value="1"/>
</dbReference>
<keyword evidence="5 6" id="KW-0472">Membrane</keyword>
<evidence type="ECO:0000256" key="4">
    <source>
        <dbReference type="ARBA" id="ARBA00022989"/>
    </source>
</evidence>
<dbReference type="AlphaFoldDB" id="A0A644WD40"/>
<keyword evidence="2 7" id="KW-0808">Transferase</keyword>
<dbReference type="EMBL" id="VSSQ01000793">
    <property type="protein sequence ID" value="MPM01401.1"/>
    <property type="molecule type" value="Genomic_DNA"/>
</dbReference>
<accession>A0A644WD40</accession>
<feature type="transmembrane region" description="Helical" evidence="6">
    <location>
        <begin position="132"/>
        <end position="152"/>
    </location>
</feature>
<feature type="transmembrane region" description="Helical" evidence="6">
    <location>
        <begin position="103"/>
        <end position="125"/>
    </location>
</feature>
<protein>
    <submittedName>
        <fullName evidence="7">Prolipoprotein diacylglyceryl transferase</fullName>
        <ecNumber evidence="7">2.4.99.-</ecNumber>
    </submittedName>
</protein>
<keyword evidence="3 6" id="KW-0812">Transmembrane</keyword>
<feature type="transmembrane region" description="Helical" evidence="6">
    <location>
        <begin position="187"/>
        <end position="205"/>
    </location>
</feature>
<comment type="caution">
    <text evidence="7">The sequence shown here is derived from an EMBL/GenBank/DDBJ whole genome shotgun (WGS) entry which is preliminary data.</text>
</comment>
<dbReference type="InterPro" id="IPR001640">
    <property type="entry name" value="Lgt"/>
</dbReference>
<reference evidence="7" key="1">
    <citation type="submission" date="2019-08" db="EMBL/GenBank/DDBJ databases">
        <authorList>
            <person name="Kucharzyk K."/>
            <person name="Murdoch R.W."/>
            <person name="Higgins S."/>
            <person name="Loffler F."/>
        </authorList>
    </citation>
    <scope>NUCLEOTIDE SEQUENCE</scope>
</reference>
<dbReference type="GO" id="GO:0008961">
    <property type="term" value="F:phosphatidylglycerol-prolipoprotein diacylglyceryl transferase activity"/>
    <property type="evidence" value="ECO:0007669"/>
    <property type="project" value="InterPro"/>
</dbReference>
<dbReference type="PANTHER" id="PTHR30589:SF0">
    <property type="entry name" value="PHOSPHATIDYLGLYCEROL--PROLIPOPROTEIN DIACYLGLYCERYL TRANSFERASE"/>
    <property type="match status" value="1"/>
</dbReference>
<proteinExistence type="inferred from homology"/>
<evidence type="ECO:0000256" key="1">
    <source>
        <dbReference type="ARBA" id="ARBA00022475"/>
    </source>
</evidence>
<keyword evidence="4 6" id="KW-1133">Transmembrane helix</keyword>
<evidence type="ECO:0000256" key="2">
    <source>
        <dbReference type="ARBA" id="ARBA00022679"/>
    </source>
</evidence>